<keyword evidence="2" id="KW-0812">Transmembrane</keyword>
<accession>A0A5M3PUZ8</accession>
<evidence type="ECO:0000313" key="4">
    <source>
        <dbReference type="Proteomes" id="UP000387223"/>
    </source>
</evidence>
<evidence type="ECO:0000256" key="1">
    <source>
        <dbReference type="SAM" id="MobiDB-lite"/>
    </source>
</evidence>
<feature type="compositionally biased region" description="Low complexity" evidence="1">
    <location>
        <begin position="573"/>
        <end position="590"/>
    </location>
</feature>
<dbReference type="PANTHER" id="PTHR30441:SF8">
    <property type="entry name" value="DUF748 DOMAIN-CONTAINING PROTEIN"/>
    <property type="match status" value="1"/>
</dbReference>
<evidence type="ECO:0000313" key="3">
    <source>
        <dbReference type="EMBL" id="GBO86647.1"/>
    </source>
</evidence>
<dbReference type="InterPro" id="IPR008023">
    <property type="entry name" value="DUF748"/>
</dbReference>
<dbReference type="PANTHER" id="PTHR30441">
    <property type="entry name" value="DUF748 DOMAIN-CONTAINING PROTEIN"/>
    <property type="match status" value="1"/>
</dbReference>
<keyword evidence="2" id="KW-1133">Transmembrane helix</keyword>
<dbReference type="GO" id="GO:0090313">
    <property type="term" value="P:regulation of protein targeting to membrane"/>
    <property type="evidence" value="ECO:0007669"/>
    <property type="project" value="TreeGrafter"/>
</dbReference>
<organism evidence="3 4">
    <name type="scientific">Marinobacter salsuginis</name>
    <dbReference type="NCBI Taxonomy" id="418719"/>
    <lineage>
        <taxon>Bacteria</taxon>
        <taxon>Pseudomonadati</taxon>
        <taxon>Pseudomonadota</taxon>
        <taxon>Gammaproteobacteria</taxon>
        <taxon>Pseudomonadales</taxon>
        <taxon>Marinobacteraceae</taxon>
        <taxon>Marinobacter</taxon>
    </lineage>
</organism>
<evidence type="ECO:0008006" key="5">
    <source>
        <dbReference type="Google" id="ProtNLM"/>
    </source>
</evidence>
<proteinExistence type="predicted"/>
<gene>
    <name evidence="3" type="ORF">MSSD14B_03150</name>
</gene>
<name>A0A5M3PUZ8_9GAMM</name>
<evidence type="ECO:0000256" key="2">
    <source>
        <dbReference type="SAM" id="Phobius"/>
    </source>
</evidence>
<dbReference type="EMBL" id="BGZI01000001">
    <property type="protein sequence ID" value="GBO86647.1"/>
    <property type="molecule type" value="Genomic_DNA"/>
</dbReference>
<feature type="region of interest" description="Disordered" evidence="1">
    <location>
        <begin position="572"/>
        <end position="592"/>
    </location>
</feature>
<protein>
    <recommendedName>
        <fullName evidence="5">DUF748 domain-containing protein</fullName>
    </recommendedName>
</protein>
<sequence length="951" mass="102089">MPRESAGYKEMSVAQSRKSSRMPRNLLIGFLALLILYTLAGFLLLPWWLERMVPEQLDQRMGWQAEITDIRTNPFTLRVEALGLSAADAEGEQVVGFDRLMVDMNFFQLIRGIAGFEAIQLDEPYVRVDLLEDYSVNFARDWQAANPKAVQDEPPSAQAEETGPPRLYFGQIALNGGEMLFRDFTKQEMAEFRITPLDLTLNDLATWQREGQDSDYSLLAALGSQTVEWQGDLSVAPFYSNGTLKVSAVGYETLAHFLAPFFPYDLRGGSVTLSSDYEIQAGDAFYLETTNGQLKLENLAVALDEQSDQARLTNALLSVDAIGFDLNRREVRIGQVSLDKLDLALARSAAGEIDWLAPLASEQGEAESADDASSAGQPFRWSVAGLALSDGRVFWQDSQPETAAEIALEQLSVSVGRISHELEEPVTYEARGTLASGGQLSLNGQVTPAPFTLEAAISGSGVALAAFEPYVQEGANLAITNGTLGLDGNLDLDGQQDPLTGTFSGTAEVAGLDLKLPDSSGSLVSWQTLRLAPIEYNVHPARLEIGTVTLAQPRINIVRNTDSVHNVERIAKGAGSAGEQEPAPEAAEGTGDSEPEFIFRIGQLMLENGELAYTDRTLDPAFTTSFGELNGSVTGLSNISPQQGKVSIRGRVGGVADLDFEGTIGTLGTEDVSDLRLIMQDLSLPALSPYFGRYLGYGVDSGKLNLNLDYEIAGSRIDASNLVVMDRLELGSAIASDDAVNAPVKLGLALLRDSKGVIEVDLPISGDLSDPDFSVGKVVMRAFVNLLAKAAASPFSMLGSIAELAGLSGEELGKVSFVPGSIQLAEGEAEKLAALADALLERPDLLLNIRGNVEPQADGLALLRDDLTAGGEQELSEEEWQEAREAYLAGERSLAPEALSNLASSRGVTLRNVLQQTHGVPADQLFLLDPARNAEVGGEGNVIVAFNLDVR</sequence>
<reference evidence="3 4" key="1">
    <citation type="journal article" date="2019" name="J. Gen. Appl. Microbiol.">
        <title>Aerobic degradation of cis-dichloroethene by the marine bacterium Marinobacter salsuginis strain 5N-3.</title>
        <authorList>
            <person name="Inoue Y."/>
            <person name="Fukunaga Y."/>
            <person name="Katsumata H."/>
            <person name="Ohji S."/>
            <person name="Hosoyama A."/>
            <person name="Mori K."/>
            <person name="Ando K."/>
        </authorList>
    </citation>
    <scope>NUCLEOTIDE SEQUENCE [LARGE SCALE GENOMIC DNA]</scope>
    <source>
        <strain evidence="3 4">NBRC 109114</strain>
    </source>
</reference>
<dbReference type="InterPro" id="IPR052894">
    <property type="entry name" value="AsmA-related"/>
</dbReference>
<dbReference type="Pfam" id="PF05359">
    <property type="entry name" value="DUF748"/>
    <property type="match status" value="1"/>
</dbReference>
<dbReference type="Proteomes" id="UP000387223">
    <property type="component" value="Unassembled WGS sequence"/>
</dbReference>
<dbReference type="AlphaFoldDB" id="A0A5M3PUZ8"/>
<feature type="transmembrane region" description="Helical" evidence="2">
    <location>
        <begin position="26"/>
        <end position="49"/>
    </location>
</feature>
<dbReference type="GO" id="GO:0005886">
    <property type="term" value="C:plasma membrane"/>
    <property type="evidence" value="ECO:0007669"/>
    <property type="project" value="TreeGrafter"/>
</dbReference>
<keyword evidence="2" id="KW-0472">Membrane</keyword>
<comment type="caution">
    <text evidence="3">The sequence shown here is derived from an EMBL/GenBank/DDBJ whole genome shotgun (WGS) entry which is preliminary data.</text>
</comment>